<gene>
    <name evidence="1" type="ORF">BW247_05500</name>
</gene>
<accession>A0A1P8UFN8</accession>
<evidence type="ECO:0000313" key="1">
    <source>
        <dbReference type="EMBL" id="APZ42619.1"/>
    </source>
</evidence>
<dbReference type="RefSeq" id="WP_076836272.1">
    <property type="nucleotide sequence ID" value="NZ_CP019434.1"/>
</dbReference>
<dbReference type="Proteomes" id="UP000243807">
    <property type="component" value="Chromosome"/>
</dbReference>
<sequence length="118" mass="13752">MPDFFQTRMGETFYQGTMPRIADALERIANTLEAKNGGKPNEDSGLLSEKLRSAIIEACTEDFYESLSSDRRFRYEVAEHGFSGFSNMTDKELFKRFFGADLEEQEKYRWIAEELRKL</sequence>
<evidence type="ECO:0000313" key="2">
    <source>
        <dbReference type="Proteomes" id="UP000243807"/>
    </source>
</evidence>
<dbReference type="EMBL" id="CP019434">
    <property type="protein sequence ID" value="APZ42619.1"/>
    <property type="molecule type" value="Genomic_DNA"/>
</dbReference>
<name>A0A1P8UFN8_9GAMM</name>
<proteinExistence type="predicted"/>
<dbReference type="OrthoDB" id="2930597at2"/>
<keyword evidence="2" id="KW-1185">Reference proteome</keyword>
<reference evidence="1 2" key="1">
    <citation type="submission" date="2017-01" db="EMBL/GenBank/DDBJ databases">
        <title>Draft sequence of Acidihalobacter ferrooxidans strain DSM 14175 (strain V8).</title>
        <authorList>
            <person name="Khaleque H.N."/>
            <person name="Ramsay J.P."/>
            <person name="Murphy R.J.T."/>
            <person name="Kaksonen A.H."/>
            <person name="Boxall N.J."/>
            <person name="Watkin E.L.J."/>
        </authorList>
    </citation>
    <scope>NUCLEOTIDE SEQUENCE [LARGE SCALE GENOMIC DNA]</scope>
    <source>
        <strain evidence="1 2">V8</strain>
    </source>
</reference>
<dbReference type="KEGG" id="afy:BW247_05500"/>
<organism evidence="1 2">
    <name type="scientific">Acidihalobacter ferrooxydans</name>
    <dbReference type="NCBI Taxonomy" id="1765967"/>
    <lineage>
        <taxon>Bacteria</taxon>
        <taxon>Pseudomonadati</taxon>
        <taxon>Pseudomonadota</taxon>
        <taxon>Gammaproteobacteria</taxon>
        <taxon>Chromatiales</taxon>
        <taxon>Ectothiorhodospiraceae</taxon>
        <taxon>Acidihalobacter</taxon>
    </lineage>
</organism>
<dbReference type="AlphaFoldDB" id="A0A1P8UFN8"/>
<protein>
    <submittedName>
        <fullName evidence="1">Uncharacterized protein</fullName>
    </submittedName>
</protein>